<keyword evidence="8 17" id="KW-0808">Transferase</keyword>
<accession>Q1GU02</accession>
<dbReference type="PROSITE" id="PS00379">
    <property type="entry name" value="CDP_ALCOHOL_P_TRANSF"/>
    <property type="match status" value="1"/>
</dbReference>
<evidence type="ECO:0000256" key="12">
    <source>
        <dbReference type="ARBA" id="ARBA00023136"/>
    </source>
</evidence>
<reference evidence="19 20" key="1">
    <citation type="journal article" date="2009" name="Proc. Natl. Acad. Sci. U.S.A.">
        <title>The genomic basis of trophic strategy in marine bacteria.</title>
        <authorList>
            <person name="Lauro F.M."/>
            <person name="McDougald D."/>
            <person name="Thomas T."/>
            <person name="Williams T.J."/>
            <person name="Egan S."/>
            <person name="Rice S."/>
            <person name="DeMaere M.Z."/>
            <person name="Ting L."/>
            <person name="Ertan H."/>
            <person name="Johnson J."/>
            <person name="Ferriera S."/>
            <person name="Lapidus A."/>
            <person name="Anderson I."/>
            <person name="Kyrpides N."/>
            <person name="Munk A.C."/>
            <person name="Detter C."/>
            <person name="Han C.S."/>
            <person name="Brown M.V."/>
            <person name="Robb F.T."/>
            <person name="Kjelleberg S."/>
            <person name="Cavicchioli R."/>
        </authorList>
    </citation>
    <scope>NUCLEOTIDE SEQUENCE [LARGE SCALE GENOMIC DNA]</scope>
    <source>
        <strain evidence="20">DSM 13593 / LMG 18877 / RB2256</strain>
    </source>
</reference>
<feature type="transmembrane region" description="Helical" evidence="18">
    <location>
        <begin position="44"/>
        <end position="64"/>
    </location>
</feature>
<comment type="pathway">
    <text evidence="2">Phospholipid metabolism; phosphatidylglycerol biosynthesis; phosphatidylglycerol from CDP-diacylglycerol: step 1/2.</text>
</comment>
<evidence type="ECO:0000256" key="15">
    <source>
        <dbReference type="ARBA" id="ARBA00048586"/>
    </source>
</evidence>
<dbReference type="PANTHER" id="PTHR14269:SF62">
    <property type="entry name" value="CDP-DIACYLGLYCEROL--GLYCEROL-3-PHOSPHATE 3-PHOSPHATIDYLTRANSFERASE 1, CHLOROPLASTIC"/>
    <property type="match status" value="1"/>
</dbReference>
<feature type="transmembrane region" description="Helical" evidence="18">
    <location>
        <begin position="142"/>
        <end position="164"/>
    </location>
</feature>
<keyword evidence="13" id="KW-0594">Phospholipid biosynthesis</keyword>
<evidence type="ECO:0000256" key="14">
    <source>
        <dbReference type="ARBA" id="ARBA00023264"/>
    </source>
</evidence>
<feature type="transmembrane region" description="Helical" evidence="18">
    <location>
        <begin position="102"/>
        <end position="121"/>
    </location>
</feature>
<organism evidence="19 20">
    <name type="scientific">Sphingopyxis alaskensis (strain DSM 13593 / LMG 18877 / RB2256)</name>
    <name type="common">Sphingomonas alaskensis</name>
    <dbReference type="NCBI Taxonomy" id="317655"/>
    <lineage>
        <taxon>Bacteria</taxon>
        <taxon>Pseudomonadati</taxon>
        <taxon>Pseudomonadota</taxon>
        <taxon>Alphaproteobacteria</taxon>
        <taxon>Sphingomonadales</taxon>
        <taxon>Sphingomonadaceae</taxon>
        <taxon>Sphingopyxis</taxon>
    </lineage>
</organism>
<dbReference type="AlphaFoldDB" id="Q1GU02"/>
<evidence type="ECO:0000256" key="2">
    <source>
        <dbReference type="ARBA" id="ARBA00005042"/>
    </source>
</evidence>
<dbReference type="EC" id="2.7.8.5" evidence="5 16"/>
<comment type="subcellular location">
    <subcellularLocation>
        <location evidence="1">Membrane</location>
        <topology evidence="1">Multi-pass membrane protein</topology>
    </subcellularLocation>
</comment>
<dbReference type="eggNOG" id="COG0558">
    <property type="taxonomic scope" value="Bacteria"/>
</dbReference>
<sequence>MSTGIMLSLPNILTLSRILAVPILLFLLWPGVTEGSHQPRPIDYALAFGLYCLMGITDYFDGYVARARGTVSRLGIFLDPIADKIMIAAVILLLVFTRDIDGWHVIAALVILLREIIVSGLREFLATLQVSMPVTQLAKWKTTFQLVAFGALILAGALPAMAWIKTVGLASLWGAAVLTLVTGWDYLRVGLKHMD</sequence>
<dbReference type="STRING" id="317655.Sala_1154"/>
<evidence type="ECO:0000256" key="3">
    <source>
        <dbReference type="ARBA" id="ARBA00005189"/>
    </source>
</evidence>
<dbReference type="InterPro" id="IPR043130">
    <property type="entry name" value="CDP-OH_PTrfase_TM_dom"/>
</dbReference>
<evidence type="ECO:0000256" key="6">
    <source>
        <dbReference type="ARBA" id="ARBA00014944"/>
    </source>
</evidence>
<name>Q1GU02_SPHAL</name>
<comment type="pathway">
    <text evidence="3">Lipid metabolism.</text>
</comment>
<dbReference type="Proteomes" id="UP000006578">
    <property type="component" value="Chromosome"/>
</dbReference>
<evidence type="ECO:0000256" key="16">
    <source>
        <dbReference type="NCBIfam" id="TIGR00560"/>
    </source>
</evidence>
<keyword evidence="20" id="KW-1185">Reference proteome</keyword>
<dbReference type="EMBL" id="CP000356">
    <property type="protein sequence ID" value="ABF52870.1"/>
    <property type="molecule type" value="Genomic_DNA"/>
</dbReference>
<evidence type="ECO:0000256" key="13">
    <source>
        <dbReference type="ARBA" id="ARBA00023209"/>
    </source>
</evidence>
<dbReference type="InterPro" id="IPR048254">
    <property type="entry name" value="CDP_ALCOHOL_P_TRANSF_CS"/>
</dbReference>
<keyword evidence="14" id="KW-1208">Phospholipid metabolism</keyword>
<evidence type="ECO:0000313" key="20">
    <source>
        <dbReference type="Proteomes" id="UP000006578"/>
    </source>
</evidence>
<keyword evidence="7" id="KW-0444">Lipid biosynthesis</keyword>
<evidence type="ECO:0000256" key="4">
    <source>
        <dbReference type="ARBA" id="ARBA00010441"/>
    </source>
</evidence>
<dbReference type="InterPro" id="IPR004570">
    <property type="entry name" value="Phosphatidylglycerol_P_synth"/>
</dbReference>
<evidence type="ECO:0000256" key="9">
    <source>
        <dbReference type="ARBA" id="ARBA00022692"/>
    </source>
</evidence>
<feature type="transmembrane region" description="Helical" evidence="18">
    <location>
        <begin position="76"/>
        <end position="96"/>
    </location>
</feature>
<dbReference type="Gene3D" id="1.20.120.1760">
    <property type="match status" value="1"/>
</dbReference>
<evidence type="ECO:0000256" key="8">
    <source>
        <dbReference type="ARBA" id="ARBA00022679"/>
    </source>
</evidence>
<protein>
    <recommendedName>
        <fullName evidence="6 16">CDP-diacylglycerol--glycerol-3-phosphate 3-phosphatidyltransferase</fullName>
        <ecNumber evidence="5 16">2.7.8.5</ecNumber>
    </recommendedName>
</protein>
<dbReference type="PANTHER" id="PTHR14269">
    <property type="entry name" value="CDP-DIACYLGLYCEROL--GLYCEROL-3-PHOSPHATE 3-PHOSPHATIDYLTRANSFERASE-RELATED"/>
    <property type="match status" value="1"/>
</dbReference>
<evidence type="ECO:0000256" key="1">
    <source>
        <dbReference type="ARBA" id="ARBA00004141"/>
    </source>
</evidence>
<feature type="transmembrane region" description="Helical" evidence="18">
    <location>
        <begin position="170"/>
        <end position="187"/>
    </location>
</feature>
<dbReference type="Pfam" id="PF01066">
    <property type="entry name" value="CDP-OH_P_transf"/>
    <property type="match status" value="1"/>
</dbReference>
<comment type="similarity">
    <text evidence="4 17">Belongs to the CDP-alcohol phosphatidyltransferase class-I family.</text>
</comment>
<dbReference type="HOGENOM" id="CLU_051314_2_1_5"/>
<evidence type="ECO:0000256" key="11">
    <source>
        <dbReference type="ARBA" id="ARBA00023098"/>
    </source>
</evidence>
<feature type="transmembrane region" description="Helical" evidence="18">
    <location>
        <begin position="12"/>
        <end position="32"/>
    </location>
</feature>
<evidence type="ECO:0000313" key="19">
    <source>
        <dbReference type="EMBL" id="ABF52870.1"/>
    </source>
</evidence>
<evidence type="ECO:0000256" key="7">
    <source>
        <dbReference type="ARBA" id="ARBA00022516"/>
    </source>
</evidence>
<keyword evidence="11" id="KW-0443">Lipid metabolism</keyword>
<evidence type="ECO:0000256" key="5">
    <source>
        <dbReference type="ARBA" id="ARBA00013170"/>
    </source>
</evidence>
<evidence type="ECO:0000256" key="10">
    <source>
        <dbReference type="ARBA" id="ARBA00022989"/>
    </source>
</evidence>
<dbReference type="NCBIfam" id="TIGR00560">
    <property type="entry name" value="pgsA"/>
    <property type="match status" value="1"/>
</dbReference>
<evidence type="ECO:0000256" key="18">
    <source>
        <dbReference type="SAM" id="Phobius"/>
    </source>
</evidence>
<keyword evidence="9 18" id="KW-0812">Transmembrane</keyword>
<keyword evidence="10 18" id="KW-1133">Transmembrane helix</keyword>
<dbReference type="PIRSF" id="PIRSF000847">
    <property type="entry name" value="Phos_ph_gly_syn"/>
    <property type="match status" value="1"/>
</dbReference>
<comment type="catalytic activity">
    <reaction evidence="15">
        <text>a CDP-1,2-diacyl-sn-glycerol + sn-glycerol 3-phosphate = a 1,2-diacyl-sn-glycero-3-phospho-(1'-sn-glycero-3'-phosphate) + CMP + H(+)</text>
        <dbReference type="Rhea" id="RHEA:12593"/>
        <dbReference type="ChEBI" id="CHEBI:15378"/>
        <dbReference type="ChEBI" id="CHEBI:57597"/>
        <dbReference type="ChEBI" id="CHEBI:58332"/>
        <dbReference type="ChEBI" id="CHEBI:60110"/>
        <dbReference type="ChEBI" id="CHEBI:60377"/>
        <dbReference type="EC" id="2.7.8.5"/>
    </reaction>
</comment>
<gene>
    <name evidence="19" type="ordered locus">Sala_1154</name>
</gene>
<dbReference type="InterPro" id="IPR000462">
    <property type="entry name" value="CDP-OH_P_trans"/>
</dbReference>
<evidence type="ECO:0000256" key="17">
    <source>
        <dbReference type="RuleBase" id="RU003750"/>
    </source>
</evidence>
<proteinExistence type="inferred from homology"/>
<dbReference type="InterPro" id="IPR050324">
    <property type="entry name" value="CDP-alcohol_PTase-I"/>
</dbReference>
<dbReference type="GO" id="GO:0046474">
    <property type="term" value="P:glycerophospholipid biosynthetic process"/>
    <property type="evidence" value="ECO:0007669"/>
    <property type="project" value="TreeGrafter"/>
</dbReference>
<dbReference type="KEGG" id="sal:Sala_1154"/>
<dbReference type="GO" id="GO:0016020">
    <property type="term" value="C:membrane"/>
    <property type="evidence" value="ECO:0007669"/>
    <property type="project" value="UniProtKB-SubCell"/>
</dbReference>
<keyword evidence="12 18" id="KW-0472">Membrane</keyword>
<dbReference type="GO" id="GO:0008444">
    <property type="term" value="F:CDP-diacylglycerol-glycerol-3-phosphate 3-phosphatidyltransferase activity"/>
    <property type="evidence" value="ECO:0007669"/>
    <property type="project" value="UniProtKB-UniRule"/>
</dbReference>